<dbReference type="AlphaFoldDB" id="A0ABC9FE84"/>
<feature type="region of interest" description="Disordered" evidence="1">
    <location>
        <begin position="1"/>
        <end position="24"/>
    </location>
</feature>
<sequence>MGSCVSFSRSPAPAAESSSPRTPAATARVVNMDGSMAQFAVPTTAREALLRASPSCFLCSADELGFDAPPRALAAGEALRPDQLYFVLPAPMLRRPLSGNDMAALAVRAATALAAEAGLAAGAVMSPQRRKKQAGGTAGKGRRRQSTARVAPLLVVSGGKDDGRSNGSWNKDTQGGLTTGMGGKGRRGPAYRSGARRGRGVQRLSAIAEDEELFSSAGASKSLGRSVPRSSEHPCKYRNTFAYRYRQRQL</sequence>
<feature type="compositionally biased region" description="Basic residues" evidence="1">
    <location>
        <begin position="184"/>
        <end position="199"/>
    </location>
</feature>
<feature type="region of interest" description="Disordered" evidence="1">
    <location>
        <begin position="124"/>
        <end position="199"/>
    </location>
</feature>
<evidence type="ECO:0000313" key="3">
    <source>
        <dbReference type="Proteomes" id="UP001497457"/>
    </source>
</evidence>
<dbReference type="Pfam" id="PF14009">
    <property type="entry name" value="PADRE"/>
    <property type="match status" value="1"/>
</dbReference>
<gene>
    <name evidence="2" type="ORF">URODEC1_LOCUS104702</name>
</gene>
<dbReference type="PANTHER" id="PTHR33052">
    <property type="entry name" value="DUF4228 DOMAIN PROTEIN-RELATED"/>
    <property type="match status" value="1"/>
</dbReference>
<dbReference type="InterPro" id="IPR025322">
    <property type="entry name" value="PADRE_dom"/>
</dbReference>
<keyword evidence="3" id="KW-1185">Reference proteome</keyword>
<dbReference type="EMBL" id="OZ075116">
    <property type="protein sequence ID" value="CAL5073584.1"/>
    <property type="molecule type" value="Genomic_DNA"/>
</dbReference>
<protein>
    <submittedName>
        <fullName evidence="2">Uncharacterized protein</fullName>
    </submittedName>
</protein>
<name>A0ABC9FE84_9POAL</name>
<organism evidence="2 3">
    <name type="scientific">Urochloa decumbens</name>
    <dbReference type="NCBI Taxonomy" id="240449"/>
    <lineage>
        <taxon>Eukaryota</taxon>
        <taxon>Viridiplantae</taxon>
        <taxon>Streptophyta</taxon>
        <taxon>Embryophyta</taxon>
        <taxon>Tracheophyta</taxon>
        <taxon>Spermatophyta</taxon>
        <taxon>Magnoliopsida</taxon>
        <taxon>Liliopsida</taxon>
        <taxon>Poales</taxon>
        <taxon>Poaceae</taxon>
        <taxon>PACMAD clade</taxon>
        <taxon>Panicoideae</taxon>
        <taxon>Panicodae</taxon>
        <taxon>Paniceae</taxon>
        <taxon>Melinidinae</taxon>
        <taxon>Urochloa</taxon>
    </lineage>
</organism>
<evidence type="ECO:0000313" key="2">
    <source>
        <dbReference type="EMBL" id="CAL5073584.1"/>
    </source>
</evidence>
<evidence type="ECO:0000256" key="1">
    <source>
        <dbReference type="SAM" id="MobiDB-lite"/>
    </source>
</evidence>
<dbReference type="Proteomes" id="UP001497457">
    <property type="component" value="Chromosome 6rd"/>
</dbReference>
<accession>A0ABC9FE84</accession>
<proteinExistence type="predicted"/>
<reference evidence="2" key="1">
    <citation type="submission" date="2024-10" db="EMBL/GenBank/DDBJ databases">
        <authorList>
            <person name="Ryan C."/>
        </authorList>
    </citation>
    <scope>NUCLEOTIDE SEQUENCE [LARGE SCALE GENOMIC DNA]</scope>
</reference>